<dbReference type="Proteomes" id="UP000199452">
    <property type="component" value="Unassembled WGS sequence"/>
</dbReference>
<dbReference type="PANTHER" id="PTHR30176">
    <property type="entry name" value="FERREDOXIN-TYPE PROTEIN NAPH"/>
    <property type="match status" value="1"/>
</dbReference>
<keyword evidence="6" id="KW-0411">Iron-sulfur</keyword>
<protein>
    <submittedName>
        <fullName evidence="9">4Fe-4S dicluster domain-containing protein</fullName>
    </submittedName>
</protein>
<sequence>MQKFLKTLISRRTIVQAVIGVSLYLLFSRYNISLWWLLVPGVLTGLLFGKVFCRWMCPLGFVMELIMGMDSSQKLKQMYQYHKIGCPIAWMQGVMNRMSVLNIKLNFETCKTCGLCDKQCYIATLEPEKYSLYKAGKKRPGDAYACSKCLSCVAVCPNGSLRYKGGR</sequence>
<dbReference type="PANTHER" id="PTHR30176:SF3">
    <property type="entry name" value="FERREDOXIN-TYPE PROTEIN NAPH"/>
    <property type="match status" value="1"/>
</dbReference>
<dbReference type="RefSeq" id="WP_092434942.1">
    <property type="nucleotide sequence ID" value="NZ_FMYP01000004.1"/>
</dbReference>
<feature type="domain" description="4Fe-4S ferredoxin-type" evidence="8">
    <location>
        <begin position="101"/>
        <end position="130"/>
    </location>
</feature>
<keyword evidence="7" id="KW-0812">Transmembrane</keyword>
<dbReference type="PROSITE" id="PS00198">
    <property type="entry name" value="4FE4S_FER_1"/>
    <property type="match status" value="1"/>
</dbReference>
<dbReference type="InterPro" id="IPR017896">
    <property type="entry name" value="4Fe4S_Fe-S-bd"/>
</dbReference>
<evidence type="ECO:0000256" key="4">
    <source>
        <dbReference type="ARBA" id="ARBA00022982"/>
    </source>
</evidence>
<dbReference type="InterPro" id="IPR017900">
    <property type="entry name" value="4Fe4S_Fe_S_CS"/>
</dbReference>
<name>A0A1G6GU78_9BACT</name>
<dbReference type="GO" id="GO:0051539">
    <property type="term" value="F:4 iron, 4 sulfur cluster binding"/>
    <property type="evidence" value="ECO:0007669"/>
    <property type="project" value="UniProtKB-KW"/>
</dbReference>
<evidence type="ECO:0000256" key="6">
    <source>
        <dbReference type="ARBA" id="ARBA00023014"/>
    </source>
</evidence>
<dbReference type="Pfam" id="PF12801">
    <property type="entry name" value="Fer4_5"/>
    <property type="match status" value="1"/>
</dbReference>
<evidence type="ECO:0000256" key="5">
    <source>
        <dbReference type="ARBA" id="ARBA00023004"/>
    </source>
</evidence>
<dbReference type="AlphaFoldDB" id="A0A1G6GU78"/>
<dbReference type="PROSITE" id="PS51379">
    <property type="entry name" value="4FE4S_FER_2"/>
    <property type="match status" value="2"/>
</dbReference>
<accession>A0A1G6GU78</accession>
<keyword evidence="4" id="KW-0249">Electron transport</keyword>
<dbReference type="InterPro" id="IPR051684">
    <property type="entry name" value="Electron_Trans/Redox"/>
</dbReference>
<feature type="domain" description="4Fe-4S ferredoxin-type" evidence="8">
    <location>
        <begin position="137"/>
        <end position="166"/>
    </location>
</feature>
<dbReference type="OrthoDB" id="9810688at2"/>
<organism evidence="9 10">
    <name type="scientific">Williamwhitmania taraxaci</name>
    <dbReference type="NCBI Taxonomy" id="1640674"/>
    <lineage>
        <taxon>Bacteria</taxon>
        <taxon>Pseudomonadati</taxon>
        <taxon>Bacteroidota</taxon>
        <taxon>Bacteroidia</taxon>
        <taxon>Bacteroidales</taxon>
        <taxon>Williamwhitmaniaceae</taxon>
        <taxon>Williamwhitmania</taxon>
    </lineage>
</organism>
<dbReference type="EMBL" id="FMYP01000004">
    <property type="protein sequence ID" value="SDB85524.1"/>
    <property type="molecule type" value="Genomic_DNA"/>
</dbReference>
<evidence type="ECO:0000259" key="8">
    <source>
        <dbReference type="PROSITE" id="PS51379"/>
    </source>
</evidence>
<dbReference type="GO" id="GO:0005886">
    <property type="term" value="C:plasma membrane"/>
    <property type="evidence" value="ECO:0007669"/>
    <property type="project" value="TreeGrafter"/>
</dbReference>
<keyword evidence="10" id="KW-1185">Reference proteome</keyword>
<dbReference type="SUPFAM" id="SSF54862">
    <property type="entry name" value="4Fe-4S ferredoxins"/>
    <property type="match status" value="1"/>
</dbReference>
<evidence type="ECO:0000256" key="1">
    <source>
        <dbReference type="ARBA" id="ARBA00022448"/>
    </source>
</evidence>
<evidence type="ECO:0000256" key="2">
    <source>
        <dbReference type="ARBA" id="ARBA00022485"/>
    </source>
</evidence>
<evidence type="ECO:0000256" key="3">
    <source>
        <dbReference type="ARBA" id="ARBA00022723"/>
    </source>
</evidence>
<feature type="transmembrane region" description="Helical" evidence="7">
    <location>
        <begin position="9"/>
        <end position="27"/>
    </location>
</feature>
<dbReference type="STRING" id="1640674.SAMN05216323_100428"/>
<keyword evidence="7" id="KW-1133">Transmembrane helix</keyword>
<keyword evidence="2" id="KW-0004">4Fe-4S</keyword>
<dbReference type="Gene3D" id="3.30.70.20">
    <property type="match status" value="1"/>
</dbReference>
<keyword evidence="5" id="KW-0408">Iron</keyword>
<reference evidence="9 10" key="1">
    <citation type="submission" date="2016-09" db="EMBL/GenBank/DDBJ databases">
        <authorList>
            <person name="Capua I."/>
            <person name="De Benedictis P."/>
            <person name="Joannis T."/>
            <person name="Lombin L.H."/>
            <person name="Cattoli G."/>
        </authorList>
    </citation>
    <scope>NUCLEOTIDE SEQUENCE [LARGE SCALE GENOMIC DNA]</scope>
    <source>
        <strain evidence="9 10">A7P-90m</strain>
    </source>
</reference>
<evidence type="ECO:0000313" key="9">
    <source>
        <dbReference type="EMBL" id="SDB85524.1"/>
    </source>
</evidence>
<dbReference type="GO" id="GO:0046872">
    <property type="term" value="F:metal ion binding"/>
    <property type="evidence" value="ECO:0007669"/>
    <property type="project" value="UniProtKB-KW"/>
</dbReference>
<proteinExistence type="predicted"/>
<evidence type="ECO:0000313" key="10">
    <source>
        <dbReference type="Proteomes" id="UP000199452"/>
    </source>
</evidence>
<feature type="transmembrane region" description="Helical" evidence="7">
    <location>
        <begin position="33"/>
        <end position="53"/>
    </location>
</feature>
<keyword evidence="3" id="KW-0479">Metal-binding</keyword>
<gene>
    <name evidence="9" type="ORF">SAMN05216323_100428</name>
</gene>
<evidence type="ECO:0000256" key="7">
    <source>
        <dbReference type="SAM" id="Phobius"/>
    </source>
</evidence>
<keyword evidence="7" id="KW-0472">Membrane</keyword>
<keyword evidence="1" id="KW-0813">Transport</keyword>